<dbReference type="Proteomes" id="UP000542889">
    <property type="component" value="Unassembled WGS sequence"/>
</dbReference>
<feature type="region of interest" description="Disordered" evidence="1">
    <location>
        <begin position="821"/>
        <end position="849"/>
    </location>
</feature>
<evidence type="ECO:0000313" key="4">
    <source>
        <dbReference type="EMBL" id="NVO89704.1"/>
    </source>
</evidence>
<dbReference type="Pfam" id="PF13155">
    <property type="entry name" value="Toprim_2"/>
    <property type="match status" value="1"/>
</dbReference>
<proteinExistence type="predicted"/>
<evidence type="ECO:0000259" key="2">
    <source>
        <dbReference type="Pfam" id="PF08401"/>
    </source>
</evidence>
<dbReference type="InterPro" id="IPR025054">
    <property type="entry name" value="DUF3991"/>
</dbReference>
<evidence type="ECO:0000256" key="1">
    <source>
        <dbReference type="SAM" id="MobiDB-lite"/>
    </source>
</evidence>
<comment type="caution">
    <text evidence="4">The sequence shown here is derived from an EMBL/GenBank/DDBJ whole genome shotgun (WGS) entry which is preliminary data.</text>
</comment>
<dbReference type="InterPro" id="IPR013610">
    <property type="entry name" value="ArdC_N"/>
</dbReference>
<evidence type="ECO:0000313" key="5">
    <source>
        <dbReference type="Proteomes" id="UP000542889"/>
    </source>
</evidence>
<gene>
    <name evidence="4" type="ORF">HWN39_14665</name>
</gene>
<dbReference type="RefSeq" id="WP_176818806.1">
    <property type="nucleotide sequence ID" value="NZ_JABXWP010000044.1"/>
</dbReference>
<dbReference type="GO" id="GO:0003697">
    <property type="term" value="F:single-stranded DNA binding"/>
    <property type="evidence" value="ECO:0007669"/>
    <property type="project" value="InterPro"/>
</dbReference>
<protein>
    <submittedName>
        <fullName evidence="4">DUF3991 domain-containing protein</fullName>
    </submittedName>
</protein>
<dbReference type="Gene3D" id="3.40.1360.10">
    <property type="match status" value="1"/>
</dbReference>
<name>A0A7Y7QIE4_LACRH</name>
<reference evidence="4 5" key="1">
    <citation type="submission" date="2020-06" db="EMBL/GenBank/DDBJ databases">
        <title>Lactobacillus rhamnosus QC,genome.</title>
        <authorList>
            <person name="Yi H."/>
            <person name="Jin M."/>
        </authorList>
    </citation>
    <scope>NUCLEOTIDE SEQUENCE [LARGE SCALE GENOMIC DNA]</scope>
    <source>
        <strain evidence="4 5">QC</strain>
    </source>
</reference>
<evidence type="ECO:0000259" key="3">
    <source>
        <dbReference type="Pfam" id="PF13154"/>
    </source>
</evidence>
<feature type="region of interest" description="Disordered" evidence="1">
    <location>
        <begin position="297"/>
        <end position="321"/>
    </location>
</feature>
<sequence length="849" mass="95363">MARTKAEIKAWEHEMAQRATEQLSALADTQKFKQYLRQNAAFHGYSVRNVLLINMQHPNATRVAGFKQWDKLGRHIRKSEHAIKITMPIVKKLTPEEQAKYKTTSERAIVGYRYGSVFDVSQTNGKALLSATDFIKERLGDHQNVDSLYHAVVDAINTEGHVKVSEAPIDEPGVRGFFRPSTQEIVISPQETDAAMKLKTLFHEYGHSQLHGIGQAFADRPRAWKEAQAESVAYIAMQNIGIDTGDYSLGYVATWAKDPKVMAQALKEINDASVHTIELSDQATQALGFDQAQTAEATLNDAPKQTTNLNSGKRERERLTQSEIDRARKLSLVEIARSAGIDLKEDSRDYYRGVDHDSLVIDTKKNLWKWNSQNLGGGTIEFATSFLDQKGFYQAVKFLNAGHYDETKIQTAPKAAYHNYLNRADSFDRARDYLTIARGINPHLVDRLYQKGLIFQDSQNNLIFQWARNGKAVGASIQGTEIDFKKYGKRGTQKKIAANSQSDFGFNFSLGKPQNLYVFESPIDALSYWSQHPQLTNCMIASVDGTKVESVVNMAVNMYKTKGQLPATIYVGSDNDPAGHQLYDKLQDSILANTEAEVTTFKPLFPQDNAITQATYQGLKQAADQAGIDWRELAAAVKATTNLSTNYQQSFPLPQAVAKSSVLIDPNPGKTNFNSDEALLTAAKFIKANRTSEQQPDWDTITKKLNPGIEDHDREHLAAKSSYYNTRYQADNGILPVTKIAKDWNELAKLAQHPEPINQQLEKTYRREDGQTAKLIANGQDQFSLVDRKQPDKVVGYFEANDPQQCAYLIKQYGYNAVDKEDEQKYQQTQPVKPQQHKKQRAAGLEQSM</sequence>
<feature type="compositionally biased region" description="Basic and acidic residues" evidence="1">
    <location>
        <begin position="312"/>
        <end position="321"/>
    </location>
</feature>
<feature type="compositionally biased region" description="Polar residues" evidence="1">
    <location>
        <begin position="297"/>
        <end position="311"/>
    </location>
</feature>
<organism evidence="4 5">
    <name type="scientific">Lacticaseibacillus rhamnosus</name>
    <name type="common">Lactobacillus rhamnosus</name>
    <dbReference type="NCBI Taxonomy" id="47715"/>
    <lineage>
        <taxon>Bacteria</taxon>
        <taxon>Bacillati</taxon>
        <taxon>Bacillota</taxon>
        <taxon>Bacilli</taxon>
        <taxon>Lactobacillales</taxon>
        <taxon>Lactobacillaceae</taxon>
        <taxon>Lacticaseibacillus</taxon>
    </lineage>
</organism>
<dbReference type="Pfam" id="PF08401">
    <property type="entry name" value="ArdcN"/>
    <property type="match status" value="1"/>
</dbReference>
<feature type="domain" description="DUF3991" evidence="3">
    <location>
        <begin position="433"/>
        <end position="494"/>
    </location>
</feature>
<dbReference type="Pfam" id="PF13154">
    <property type="entry name" value="DUF3991"/>
    <property type="match status" value="1"/>
</dbReference>
<feature type="domain" description="N-terminal" evidence="2">
    <location>
        <begin position="33"/>
        <end position="118"/>
    </location>
</feature>
<dbReference type="SUPFAM" id="SSF57783">
    <property type="entry name" value="Zinc beta-ribbon"/>
    <property type="match status" value="1"/>
</dbReference>
<dbReference type="AlphaFoldDB" id="A0A7Y7QIE4"/>
<accession>A0A7Y7QIE4</accession>
<dbReference type="EMBL" id="JABXWP010000044">
    <property type="protein sequence ID" value="NVO89704.1"/>
    <property type="molecule type" value="Genomic_DNA"/>
</dbReference>